<keyword evidence="2" id="KW-0812">Transmembrane</keyword>
<feature type="domain" description="Histidine kinase" evidence="3">
    <location>
        <begin position="514"/>
        <end position="726"/>
    </location>
</feature>
<protein>
    <submittedName>
        <fullName evidence="4">PAS domain-containing protein</fullName>
    </submittedName>
</protein>
<dbReference type="InterPro" id="IPR031621">
    <property type="entry name" value="HisKA_7TM"/>
</dbReference>
<dbReference type="RefSeq" id="WP_015762601.1">
    <property type="nucleotide sequence ID" value="NZ_CP039375.1"/>
</dbReference>
<reference evidence="4 5" key="1">
    <citation type="submission" date="2019-04" db="EMBL/GenBank/DDBJ databases">
        <title>Complete genome sequence of Arthrobacter sp. ZXY-2 associated with effective atrazine degradation and salt adaptation.</title>
        <authorList>
            <person name="Zhao X."/>
        </authorList>
    </citation>
    <scope>NUCLEOTIDE SEQUENCE [LARGE SCALE GENOMIC DNA]</scope>
    <source>
        <strain evidence="5">ZP60</strain>
    </source>
</reference>
<dbReference type="InterPro" id="IPR003594">
    <property type="entry name" value="HATPase_dom"/>
</dbReference>
<dbReference type="AlphaFoldDB" id="A0A4D6KCF7"/>
<dbReference type="SMART" id="SM00387">
    <property type="entry name" value="HATPase_c"/>
    <property type="match status" value="1"/>
</dbReference>
<dbReference type="PANTHER" id="PTHR45569">
    <property type="entry name" value="SENSOR PROTEIN KDPD"/>
    <property type="match status" value="1"/>
</dbReference>
<feature type="transmembrane region" description="Helical" evidence="2">
    <location>
        <begin position="155"/>
        <end position="173"/>
    </location>
</feature>
<dbReference type="GO" id="GO:0000155">
    <property type="term" value="F:phosphorelay sensor kinase activity"/>
    <property type="evidence" value="ECO:0007669"/>
    <property type="project" value="TreeGrafter"/>
</dbReference>
<dbReference type="Gene3D" id="3.30.450.20">
    <property type="entry name" value="PAS domain"/>
    <property type="match status" value="1"/>
</dbReference>
<organism evidence="4 5">
    <name type="scientific">Halomicrobium mukohataei</name>
    <dbReference type="NCBI Taxonomy" id="57705"/>
    <lineage>
        <taxon>Archaea</taxon>
        <taxon>Methanobacteriati</taxon>
        <taxon>Methanobacteriota</taxon>
        <taxon>Stenosarchaea group</taxon>
        <taxon>Halobacteria</taxon>
        <taxon>Halobacteriales</taxon>
        <taxon>Haloarculaceae</taxon>
        <taxon>Halomicrobium</taxon>
    </lineage>
</organism>
<feature type="transmembrane region" description="Helical" evidence="2">
    <location>
        <begin position="6"/>
        <end position="28"/>
    </location>
</feature>
<dbReference type="SUPFAM" id="SSF55781">
    <property type="entry name" value="GAF domain-like"/>
    <property type="match status" value="1"/>
</dbReference>
<proteinExistence type="predicted"/>
<dbReference type="InterPro" id="IPR005467">
    <property type="entry name" value="His_kinase_dom"/>
</dbReference>
<dbReference type="InterPro" id="IPR036890">
    <property type="entry name" value="HATPase_C_sf"/>
</dbReference>
<dbReference type="OMA" id="IALNDDC"/>
<dbReference type="Pfam" id="PF16927">
    <property type="entry name" value="HisKA_7TM"/>
    <property type="match status" value="1"/>
</dbReference>
<dbReference type="PANTHER" id="PTHR45569:SF1">
    <property type="entry name" value="SENSOR PROTEIN KDPD"/>
    <property type="match status" value="1"/>
</dbReference>
<feature type="transmembrane region" description="Helical" evidence="2">
    <location>
        <begin position="35"/>
        <end position="59"/>
    </location>
</feature>
<evidence type="ECO:0000313" key="4">
    <source>
        <dbReference type="EMBL" id="QCD66208.1"/>
    </source>
</evidence>
<evidence type="ECO:0000313" key="5">
    <source>
        <dbReference type="Proteomes" id="UP000297053"/>
    </source>
</evidence>
<dbReference type="GeneID" id="42179537"/>
<feature type="transmembrane region" description="Helical" evidence="2">
    <location>
        <begin position="71"/>
        <end position="91"/>
    </location>
</feature>
<keyword evidence="2" id="KW-1133">Transmembrane helix</keyword>
<keyword evidence="2" id="KW-0472">Membrane</keyword>
<dbReference type="InterPro" id="IPR052023">
    <property type="entry name" value="Histidine_kinase_KdpD"/>
</dbReference>
<evidence type="ECO:0000259" key="3">
    <source>
        <dbReference type="PROSITE" id="PS50109"/>
    </source>
</evidence>
<dbReference type="SUPFAM" id="SSF55785">
    <property type="entry name" value="PYP-like sensor domain (PAS domain)"/>
    <property type="match status" value="1"/>
</dbReference>
<name>A0A4D6KCF7_9EURY</name>
<evidence type="ECO:0000256" key="2">
    <source>
        <dbReference type="SAM" id="Phobius"/>
    </source>
</evidence>
<dbReference type="Gene3D" id="3.30.450.40">
    <property type="match status" value="1"/>
</dbReference>
<feature type="coiled-coil region" evidence="1">
    <location>
        <begin position="548"/>
        <end position="575"/>
    </location>
</feature>
<dbReference type="InterPro" id="IPR035965">
    <property type="entry name" value="PAS-like_dom_sf"/>
</dbReference>
<reference evidence="4 5" key="2">
    <citation type="submission" date="2019-04" db="EMBL/GenBank/DDBJ databases">
        <authorList>
            <person name="Yang S."/>
            <person name="Wei W."/>
        </authorList>
    </citation>
    <scope>NUCLEOTIDE SEQUENCE [LARGE SCALE GENOMIC DNA]</scope>
    <source>
        <strain evidence="5">ZP60</strain>
    </source>
</reference>
<dbReference type="PROSITE" id="PS50109">
    <property type="entry name" value="HIS_KIN"/>
    <property type="match status" value="1"/>
</dbReference>
<dbReference type="CDD" id="cd00075">
    <property type="entry name" value="HATPase"/>
    <property type="match status" value="1"/>
</dbReference>
<feature type="transmembrane region" description="Helical" evidence="2">
    <location>
        <begin position="185"/>
        <end position="206"/>
    </location>
</feature>
<dbReference type="Proteomes" id="UP000297053">
    <property type="component" value="Chromosome"/>
</dbReference>
<dbReference type="KEGG" id="halz:E5139_11335"/>
<feature type="transmembrane region" description="Helical" evidence="2">
    <location>
        <begin position="103"/>
        <end position="125"/>
    </location>
</feature>
<gene>
    <name evidence="4" type="ORF">E5139_11335</name>
</gene>
<dbReference type="GO" id="GO:0005886">
    <property type="term" value="C:plasma membrane"/>
    <property type="evidence" value="ECO:0007669"/>
    <property type="project" value="TreeGrafter"/>
</dbReference>
<dbReference type="InterPro" id="IPR000014">
    <property type="entry name" value="PAS"/>
</dbReference>
<dbReference type="Pfam" id="PF02518">
    <property type="entry name" value="HATPase_c"/>
    <property type="match status" value="1"/>
</dbReference>
<dbReference type="Pfam" id="PF13188">
    <property type="entry name" value="PAS_8"/>
    <property type="match status" value="1"/>
</dbReference>
<dbReference type="EMBL" id="CP039375">
    <property type="protein sequence ID" value="QCD66208.1"/>
    <property type="molecule type" value="Genomic_DNA"/>
</dbReference>
<dbReference type="SUPFAM" id="SSF55874">
    <property type="entry name" value="ATPase domain of HSP90 chaperone/DNA topoisomerase II/histidine kinase"/>
    <property type="match status" value="1"/>
</dbReference>
<keyword evidence="1" id="KW-0175">Coiled coil</keyword>
<dbReference type="InterPro" id="IPR029016">
    <property type="entry name" value="GAF-like_dom_sf"/>
</dbReference>
<dbReference type="Gene3D" id="3.30.565.10">
    <property type="entry name" value="Histidine kinase-like ATPase, C-terminal domain"/>
    <property type="match status" value="1"/>
</dbReference>
<evidence type="ECO:0000256" key="1">
    <source>
        <dbReference type="SAM" id="Coils"/>
    </source>
</evidence>
<sequence length="739" mass="81606">MATYVFWGTVATTLVSGLICSAMAVFAWRNHDRPAAAAFGWLMVAAAAWAFMATARVLTAEPASAYLFDRFARAASSSTAPLVLVFVLSYIGREDVLTPRFVGLVWIVPAGYTALSATAPLHGYVQGPESVWVGTWEDAAVLTVTEGIPSQIDLLYTYVVLAAAFVLLARFLVRSRAIYRLQTATVVTAILVPVIVNAATQFYQFSHPGVDLTPAALGLTGLVLGWGLFRYDLLDVTPLASDILVDELPDPVFVLAEDGRILDHNRAAEAMFDADPLCDRRLTTVAPRLAERLDGSSVYSRSDGPAEEVTYFDPQVTSIDDQHGVERGRLVVLRDVTGQQRRQDRLEALQAATQKFITANSVERIAELTVRFADRVLDQDIAAVYVHENDRLCPIAASDGLERECTLTELTVEDRGHPIYSAYESETIERADVRDSGTTMPFRYLLLVPIDNHGVLAIGSREPGAFVTEDEQFATILARTTQVAFTQVDREHELRQSRQAIERRNEQVAFFNGVLRHTLRNALLVIEGRANHLRDHVDDARQRHLDRIVQWCEDLSELSEEIEAINDTVTASEAQRLDRIDLGGVLSDRVDVLSEDFTDVTIDLAVDDGLTVLANDLVEKVVDSVISNAITHNDAPAPRVEITASEIADRVQLRVADNGPGMTDEMKETVFERNVGASQTSHGFGLYFVSVMMNLYGGTVWIEDNDIRDEGTRRGAVAVLEFQQAETQHTSRSPENERT</sequence>
<accession>A0A4D6KCF7</accession>